<evidence type="ECO:0000259" key="2">
    <source>
        <dbReference type="PROSITE" id="PS50943"/>
    </source>
</evidence>
<evidence type="ECO:0000256" key="1">
    <source>
        <dbReference type="ARBA" id="ARBA00023125"/>
    </source>
</evidence>
<feature type="domain" description="HTH cro/C1-type" evidence="2">
    <location>
        <begin position="10"/>
        <end position="64"/>
    </location>
</feature>
<dbReference type="RefSeq" id="WP_340240757.1">
    <property type="nucleotide sequence ID" value="NZ_JBBEWC010000025.1"/>
</dbReference>
<dbReference type="InterPro" id="IPR010982">
    <property type="entry name" value="Lambda_DNA-bd_dom_sf"/>
</dbReference>
<dbReference type="SUPFAM" id="SSF47413">
    <property type="entry name" value="lambda repressor-like DNA-binding domains"/>
    <property type="match status" value="1"/>
</dbReference>
<dbReference type="Gene3D" id="1.10.260.40">
    <property type="entry name" value="lambda repressor-like DNA-binding domains"/>
    <property type="match status" value="1"/>
</dbReference>
<sequence length="137" mass="15820">MAQHPVYGNIKALRELKRYSMAEMAEKLNISPSSYFQLEKGNSKATIERLEEIAEILEVSLAELLGIEIHPTEQLERIAKLEKENAEYRKLASDGMEAFRSIISIFKTSDKIETEEEKAKRLENFENAKELLKDFKL</sequence>
<comment type="caution">
    <text evidence="3">The sequence shown here is derived from an EMBL/GenBank/DDBJ whole genome shotgun (WGS) entry which is preliminary data.</text>
</comment>
<dbReference type="CDD" id="cd00093">
    <property type="entry name" value="HTH_XRE"/>
    <property type="match status" value="1"/>
</dbReference>
<dbReference type="InterPro" id="IPR001387">
    <property type="entry name" value="Cro/C1-type_HTH"/>
</dbReference>
<keyword evidence="1" id="KW-0238">DNA-binding</keyword>
<proteinExistence type="predicted"/>
<dbReference type="Pfam" id="PF01381">
    <property type="entry name" value="HTH_3"/>
    <property type="match status" value="1"/>
</dbReference>
<dbReference type="PROSITE" id="PS50943">
    <property type="entry name" value="HTH_CROC1"/>
    <property type="match status" value="1"/>
</dbReference>
<dbReference type="PANTHER" id="PTHR46558">
    <property type="entry name" value="TRACRIPTIONAL REGULATORY PROTEIN-RELATED-RELATED"/>
    <property type="match status" value="1"/>
</dbReference>
<evidence type="ECO:0000313" key="4">
    <source>
        <dbReference type="Proteomes" id="UP001597510"/>
    </source>
</evidence>
<gene>
    <name evidence="3" type="ORF">ACFSR2_20475</name>
</gene>
<keyword evidence="4" id="KW-1185">Reference proteome</keyword>
<evidence type="ECO:0000313" key="3">
    <source>
        <dbReference type="EMBL" id="MFD2523285.1"/>
    </source>
</evidence>
<dbReference type="EMBL" id="JBHULC010000032">
    <property type="protein sequence ID" value="MFD2523285.1"/>
    <property type="molecule type" value="Genomic_DNA"/>
</dbReference>
<organism evidence="3 4">
    <name type="scientific">Emticicia soli</name>
    <dbReference type="NCBI Taxonomy" id="2027878"/>
    <lineage>
        <taxon>Bacteria</taxon>
        <taxon>Pseudomonadati</taxon>
        <taxon>Bacteroidota</taxon>
        <taxon>Cytophagia</taxon>
        <taxon>Cytophagales</taxon>
        <taxon>Leadbetterellaceae</taxon>
        <taxon>Emticicia</taxon>
    </lineage>
</organism>
<protein>
    <submittedName>
        <fullName evidence="3">Helix-turn-helix domain-containing protein</fullName>
    </submittedName>
</protein>
<accession>A0ABW5JEL5</accession>
<dbReference type="Proteomes" id="UP001597510">
    <property type="component" value="Unassembled WGS sequence"/>
</dbReference>
<dbReference type="PANTHER" id="PTHR46558:SF4">
    <property type="entry name" value="DNA-BIDING PHAGE PROTEIN"/>
    <property type="match status" value="1"/>
</dbReference>
<name>A0ABW5JEL5_9BACT</name>
<dbReference type="SMART" id="SM00530">
    <property type="entry name" value="HTH_XRE"/>
    <property type="match status" value="1"/>
</dbReference>
<reference evidence="4" key="1">
    <citation type="journal article" date="2019" name="Int. J. Syst. Evol. Microbiol.">
        <title>The Global Catalogue of Microorganisms (GCM) 10K type strain sequencing project: providing services to taxonomists for standard genome sequencing and annotation.</title>
        <authorList>
            <consortium name="The Broad Institute Genomics Platform"/>
            <consortium name="The Broad Institute Genome Sequencing Center for Infectious Disease"/>
            <person name="Wu L."/>
            <person name="Ma J."/>
        </authorList>
    </citation>
    <scope>NUCLEOTIDE SEQUENCE [LARGE SCALE GENOMIC DNA]</scope>
    <source>
        <strain evidence="4">KCTC 52344</strain>
    </source>
</reference>